<dbReference type="RefSeq" id="XP_065655564.1">
    <property type="nucleotide sequence ID" value="XM_065799492.1"/>
</dbReference>
<dbReference type="Pfam" id="PF00856">
    <property type="entry name" value="SET"/>
    <property type="match status" value="1"/>
</dbReference>
<dbReference type="Proteomes" id="UP001652625">
    <property type="component" value="Chromosome 06"/>
</dbReference>
<evidence type="ECO:0000256" key="1">
    <source>
        <dbReference type="ARBA" id="ARBA00004286"/>
    </source>
</evidence>
<gene>
    <name evidence="11" type="primary">LOC100211437</name>
</gene>
<dbReference type="PANTHER" id="PTHR46223">
    <property type="entry name" value="HISTONE-LYSINE N-METHYLTRANSFERASE SUV39H"/>
    <property type="match status" value="1"/>
</dbReference>
<evidence type="ECO:0000259" key="9">
    <source>
        <dbReference type="PROSITE" id="PS50867"/>
    </source>
</evidence>
<evidence type="ECO:0000256" key="6">
    <source>
        <dbReference type="ARBA" id="ARBA00022723"/>
    </source>
</evidence>
<dbReference type="SUPFAM" id="SSF82199">
    <property type="entry name" value="SET domain"/>
    <property type="match status" value="1"/>
</dbReference>
<dbReference type="PROSITE" id="PS50867">
    <property type="entry name" value="PRE_SET"/>
    <property type="match status" value="1"/>
</dbReference>
<reference evidence="11" key="1">
    <citation type="submission" date="2025-08" db="UniProtKB">
        <authorList>
            <consortium name="RefSeq"/>
        </authorList>
    </citation>
    <scope>IDENTIFICATION</scope>
</reference>
<keyword evidence="2" id="KW-0158">Chromosome</keyword>
<dbReference type="SMART" id="SM00317">
    <property type="entry name" value="SET"/>
    <property type="match status" value="1"/>
</dbReference>
<dbReference type="GeneID" id="100211437"/>
<evidence type="ECO:0000313" key="11">
    <source>
        <dbReference type="RefSeq" id="XP_065655564.1"/>
    </source>
</evidence>
<keyword evidence="7" id="KW-0862">Zinc</keyword>
<dbReference type="InterPro" id="IPR007728">
    <property type="entry name" value="Pre-SET_dom"/>
</dbReference>
<feature type="domain" description="SET" evidence="8">
    <location>
        <begin position="95"/>
        <end position="219"/>
    </location>
</feature>
<organism evidence="10 11">
    <name type="scientific">Hydra vulgaris</name>
    <name type="common">Hydra</name>
    <name type="synonym">Hydra attenuata</name>
    <dbReference type="NCBI Taxonomy" id="6087"/>
    <lineage>
        <taxon>Eukaryota</taxon>
        <taxon>Metazoa</taxon>
        <taxon>Cnidaria</taxon>
        <taxon>Hydrozoa</taxon>
        <taxon>Hydroidolina</taxon>
        <taxon>Anthoathecata</taxon>
        <taxon>Aplanulata</taxon>
        <taxon>Hydridae</taxon>
        <taxon>Hydra</taxon>
    </lineage>
</organism>
<dbReference type="PROSITE" id="PS50280">
    <property type="entry name" value="SET"/>
    <property type="match status" value="1"/>
</dbReference>
<dbReference type="PANTHER" id="PTHR46223:SF3">
    <property type="entry name" value="HISTONE-LYSINE N-METHYLTRANSFERASE SET-23"/>
    <property type="match status" value="1"/>
</dbReference>
<evidence type="ECO:0000256" key="7">
    <source>
        <dbReference type="ARBA" id="ARBA00022833"/>
    </source>
</evidence>
<dbReference type="Gene3D" id="2.170.270.10">
    <property type="entry name" value="SET domain"/>
    <property type="match status" value="1"/>
</dbReference>
<keyword evidence="5" id="KW-0949">S-adenosyl-L-methionine</keyword>
<sequence length="256" mass="28844">MYKKNLNAVYQHIDECIITDSFAKESPINNFWFGCSCEGDCLNQNDCFCFDQYFVAYNNDGTLKNLQSSEPLYECNDCCSCGSSCGNRIFQQGSKGVYEVFTTQNRGMGLRTVEFIKKGAFVIEYIGELLCDAEARFRSANMKPTESNYILVLREHFGEKVLKTCIDAGRYGNYARFINHSCEPNLSIVPVRFNNSIPHAALFSLHNIEAGEELTFSYAGNVPESADVEEIEIRKKCFCGSISCSEKLPFTLNAFS</sequence>
<dbReference type="Pfam" id="PF05033">
    <property type="entry name" value="Pre-SET"/>
    <property type="match status" value="1"/>
</dbReference>
<keyword evidence="6" id="KW-0479">Metal-binding</keyword>
<name>A0ABM4C1Y8_HYDVU</name>
<evidence type="ECO:0000256" key="4">
    <source>
        <dbReference type="ARBA" id="ARBA00022679"/>
    </source>
</evidence>
<accession>A0ABM4C1Y8</accession>
<protein>
    <submittedName>
        <fullName evidence="11">Histone-lysine N-methyltransferase SETMAR isoform X3</fullName>
    </submittedName>
</protein>
<dbReference type="InterPro" id="IPR001214">
    <property type="entry name" value="SET_dom"/>
</dbReference>
<evidence type="ECO:0000256" key="2">
    <source>
        <dbReference type="ARBA" id="ARBA00022454"/>
    </source>
</evidence>
<keyword evidence="3" id="KW-0489">Methyltransferase</keyword>
<dbReference type="InterPro" id="IPR046341">
    <property type="entry name" value="SET_dom_sf"/>
</dbReference>
<feature type="domain" description="Pre-SET" evidence="9">
    <location>
        <begin position="33"/>
        <end position="93"/>
    </location>
</feature>
<evidence type="ECO:0000313" key="10">
    <source>
        <dbReference type="Proteomes" id="UP001652625"/>
    </source>
</evidence>
<comment type="subcellular location">
    <subcellularLocation>
        <location evidence="1">Chromosome</location>
    </subcellularLocation>
</comment>
<proteinExistence type="predicted"/>
<dbReference type="InterPro" id="IPR050973">
    <property type="entry name" value="H3K9_Histone-Lys_N-MTase"/>
</dbReference>
<evidence type="ECO:0000256" key="3">
    <source>
        <dbReference type="ARBA" id="ARBA00022603"/>
    </source>
</evidence>
<evidence type="ECO:0000259" key="8">
    <source>
        <dbReference type="PROSITE" id="PS50280"/>
    </source>
</evidence>
<keyword evidence="10" id="KW-1185">Reference proteome</keyword>
<keyword evidence="4" id="KW-0808">Transferase</keyword>
<evidence type="ECO:0000256" key="5">
    <source>
        <dbReference type="ARBA" id="ARBA00022691"/>
    </source>
</evidence>